<dbReference type="SMART" id="SM00646">
    <property type="entry name" value="Ami_3"/>
    <property type="match status" value="1"/>
</dbReference>
<organism evidence="4">
    <name type="scientific">hydrocarbon metagenome</name>
    <dbReference type="NCBI Taxonomy" id="938273"/>
    <lineage>
        <taxon>unclassified sequences</taxon>
        <taxon>metagenomes</taxon>
        <taxon>ecological metagenomes</taxon>
    </lineage>
</organism>
<feature type="domain" description="MurNAc-LAA" evidence="3">
    <location>
        <begin position="239"/>
        <end position="388"/>
    </location>
</feature>
<keyword evidence="1 4" id="KW-0378">Hydrolase</keyword>
<dbReference type="FunFam" id="3.40.630.40:FF:000005">
    <property type="entry name" value="N-acetylmuramoyl-L-alanine amidase (AmiA)"/>
    <property type="match status" value="1"/>
</dbReference>
<dbReference type="InterPro" id="IPR050695">
    <property type="entry name" value="N-acetylmuramoyl_amidase_3"/>
</dbReference>
<evidence type="ECO:0000313" key="4">
    <source>
        <dbReference type="EMBL" id="KUG29196.1"/>
    </source>
</evidence>
<evidence type="ECO:0000256" key="1">
    <source>
        <dbReference type="ARBA" id="ARBA00022801"/>
    </source>
</evidence>
<dbReference type="SUPFAM" id="SSF53187">
    <property type="entry name" value="Zn-dependent exopeptidases"/>
    <property type="match status" value="1"/>
</dbReference>
<dbReference type="GO" id="GO:0008745">
    <property type="term" value="F:N-acetylmuramoyl-L-alanine amidase activity"/>
    <property type="evidence" value="ECO:0007669"/>
    <property type="project" value="UniProtKB-EC"/>
</dbReference>
<dbReference type="Gene3D" id="2.60.40.3500">
    <property type="match status" value="1"/>
</dbReference>
<evidence type="ECO:0000256" key="2">
    <source>
        <dbReference type="SAM" id="MobiDB-lite"/>
    </source>
</evidence>
<name>A0A0W8G829_9ZZZZ</name>
<evidence type="ECO:0000259" key="3">
    <source>
        <dbReference type="SMART" id="SM00646"/>
    </source>
</evidence>
<dbReference type="EMBL" id="LNQE01000122">
    <property type="protein sequence ID" value="KUG29196.1"/>
    <property type="molecule type" value="Genomic_DNA"/>
</dbReference>
<reference evidence="4" key="1">
    <citation type="journal article" date="2015" name="Proc. Natl. Acad. Sci. U.S.A.">
        <title>Networks of energetic and metabolic interactions define dynamics in microbial communities.</title>
        <authorList>
            <person name="Embree M."/>
            <person name="Liu J.K."/>
            <person name="Al-Bassam M.M."/>
            <person name="Zengler K."/>
        </authorList>
    </citation>
    <scope>NUCLEOTIDE SEQUENCE</scope>
</reference>
<feature type="compositionally biased region" description="Low complexity" evidence="2">
    <location>
        <begin position="131"/>
        <end position="146"/>
    </location>
</feature>
<dbReference type="AlphaFoldDB" id="A0A0W8G829"/>
<feature type="region of interest" description="Disordered" evidence="2">
    <location>
        <begin position="94"/>
        <end position="166"/>
    </location>
</feature>
<dbReference type="InterPro" id="IPR002508">
    <property type="entry name" value="MurNAc-LAA_cat"/>
</dbReference>
<dbReference type="EC" id="3.5.1.28" evidence="4"/>
<comment type="caution">
    <text evidence="4">The sequence shown here is derived from an EMBL/GenBank/DDBJ whole genome shotgun (WGS) entry which is preliminary data.</text>
</comment>
<dbReference type="GO" id="GO:0030288">
    <property type="term" value="C:outer membrane-bounded periplasmic space"/>
    <property type="evidence" value="ECO:0007669"/>
    <property type="project" value="TreeGrafter"/>
</dbReference>
<dbReference type="Gene3D" id="3.40.630.40">
    <property type="entry name" value="Zn-dependent exopeptidases"/>
    <property type="match status" value="1"/>
</dbReference>
<gene>
    <name evidence="4" type="ORF">ASZ90_000914</name>
</gene>
<dbReference type="PANTHER" id="PTHR30404:SF0">
    <property type="entry name" value="N-ACETYLMURAMOYL-L-ALANINE AMIDASE AMIC"/>
    <property type="match status" value="1"/>
</dbReference>
<dbReference type="Pfam" id="PF01520">
    <property type="entry name" value="Amidase_3"/>
    <property type="match status" value="1"/>
</dbReference>
<feature type="compositionally biased region" description="Pro residues" evidence="2">
    <location>
        <begin position="147"/>
        <end position="161"/>
    </location>
</feature>
<sequence>MYIDLDNVRLGQAVRPDEKIADGILRQIRAAYNKPDVVRVVLDIDNLERYNVFTLDNPFRVVLDVYAKGKSGKAPTKAATPEDKYDGWLANLFKRKDQPSEKTGKPAGKPAEKTDAKAASSADAALREETAQAAKQAAAKQAAKAPEPAPAPPPAYKPPPGSEKRLGDLVEQLGLTVRTIMIDAGHGGKDPGAQGLGGLVEKDVNLRFARLLGKKLEDHGFQVLYTRTRDVFIPLEERTAMANAKKADLFVSIHCNAHGDAKSSGLEIYSLNLASTEDAVRVAARENAVSAKTISDLQLILTDLMLNTKMKESRDLAKTVQDKALSAVSRWKTRDRGTHEAPFYVLMGARMPAVLVELGYITNSEDAKRLASDKYLEALAQGMVNGLVAYKQRIERYTGEVMVPAAGKKKAS</sequence>
<proteinExistence type="predicted"/>
<dbReference type="GO" id="GO:0009253">
    <property type="term" value="P:peptidoglycan catabolic process"/>
    <property type="evidence" value="ECO:0007669"/>
    <property type="project" value="InterPro"/>
</dbReference>
<dbReference type="PANTHER" id="PTHR30404">
    <property type="entry name" value="N-ACETYLMURAMOYL-L-ALANINE AMIDASE"/>
    <property type="match status" value="1"/>
</dbReference>
<feature type="compositionally biased region" description="Basic and acidic residues" evidence="2">
    <location>
        <begin position="94"/>
        <end position="116"/>
    </location>
</feature>
<protein>
    <submittedName>
        <fullName evidence="4">N-acetylmuramoyl-l-alanine amidase</fullName>
        <ecNumber evidence="4">3.5.1.28</ecNumber>
    </submittedName>
</protein>
<dbReference type="CDD" id="cd02696">
    <property type="entry name" value="MurNAc-LAA"/>
    <property type="match status" value="1"/>
</dbReference>
<accession>A0A0W8G829</accession>